<dbReference type="Gene3D" id="3.40.50.1820">
    <property type="entry name" value="alpha/beta hydrolase"/>
    <property type="match status" value="1"/>
</dbReference>
<dbReference type="AlphaFoldDB" id="A0A6V8KFL3"/>
<reference evidence="2 3" key="1">
    <citation type="submission" date="2020-03" db="EMBL/GenBank/DDBJ databases">
        <title>Whole genome shotgun sequence of Phytohabitans houttuyneae NBRC 108639.</title>
        <authorList>
            <person name="Komaki H."/>
            <person name="Tamura T."/>
        </authorList>
    </citation>
    <scope>NUCLEOTIDE SEQUENCE [LARGE SCALE GENOMIC DNA]</scope>
    <source>
        <strain evidence="2 3">NBRC 108639</strain>
    </source>
</reference>
<dbReference type="InterPro" id="IPR029058">
    <property type="entry name" value="AB_hydrolase_fold"/>
</dbReference>
<gene>
    <name evidence="2" type="ORF">Phou_064200</name>
</gene>
<reference evidence="2 3" key="2">
    <citation type="submission" date="2020-03" db="EMBL/GenBank/DDBJ databases">
        <authorList>
            <person name="Ichikawa N."/>
            <person name="Kimura A."/>
            <person name="Kitahashi Y."/>
            <person name="Uohara A."/>
        </authorList>
    </citation>
    <scope>NUCLEOTIDE SEQUENCE [LARGE SCALE GENOMIC DNA]</scope>
    <source>
        <strain evidence="2 3">NBRC 108639</strain>
    </source>
</reference>
<accession>A0A6V8KFL3</accession>
<comment type="caution">
    <text evidence="2">The sequence shown here is derived from an EMBL/GenBank/DDBJ whole genome shotgun (WGS) entry which is preliminary data.</text>
</comment>
<dbReference type="EMBL" id="BLPF01000002">
    <property type="protein sequence ID" value="GFJ82240.1"/>
    <property type="molecule type" value="Genomic_DNA"/>
</dbReference>
<organism evidence="2 3">
    <name type="scientific">Phytohabitans houttuyneae</name>
    <dbReference type="NCBI Taxonomy" id="1076126"/>
    <lineage>
        <taxon>Bacteria</taxon>
        <taxon>Bacillati</taxon>
        <taxon>Actinomycetota</taxon>
        <taxon>Actinomycetes</taxon>
        <taxon>Micromonosporales</taxon>
        <taxon>Micromonosporaceae</taxon>
    </lineage>
</organism>
<evidence type="ECO:0000256" key="1">
    <source>
        <dbReference type="SAM" id="MobiDB-lite"/>
    </source>
</evidence>
<keyword evidence="3" id="KW-1185">Reference proteome</keyword>
<sequence length="300" mass="31670">MARYYIEVLGGREHTRRLITLGTPYRGSVNAIRALTGDAFGALRRPFGWDGAVTEAARSFPALHELLPTYRCVAGDGEPRTLGDAGLADLTTAMVTAGAAFHAEIADAVARNGTPPYPVHAFVGKRQATWQSVAAGGGPRRYARSQRGRDHRGDGTVPLFSAVPPEWTTTEGAIAHAVRHGGICAAEDVLDLVLDKIEPLDLGGVLAPPCELGLDLPDILAAGDPIPVRVDADREDLLLEARLEDPVTGEVLAQAELLPDGAGGYRTSFESRPGSWRVTVEAVAEHPPVSVAELLTVGGP</sequence>
<feature type="region of interest" description="Disordered" evidence="1">
    <location>
        <begin position="134"/>
        <end position="162"/>
    </location>
</feature>
<name>A0A6V8KFL3_9ACTN</name>
<evidence type="ECO:0000313" key="3">
    <source>
        <dbReference type="Proteomes" id="UP000482800"/>
    </source>
</evidence>
<evidence type="ECO:0000313" key="2">
    <source>
        <dbReference type="EMBL" id="GFJ82240.1"/>
    </source>
</evidence>
<protein>
    <submittedName>
        <fullName evidence="2">Uncharacterized protein</fullName>
    </submittedName>
</protein>
<proteinExistence type="predicted"/>
<dbReference type="Proteomes" id="UP000482800">
    <property type="component" value="Unassembled WGS sequence"/>
</dbReference>
<dbReference type="RefSeq" id="WP_173062487.1">
    <property type="nucleotide sequence ID" value="NZ_BLPF01000002.1"/>
</dbReference>